<gene>
    <name evidence="9 10" type="primary">secE</name>
    <name evidence="10" type="ORF">E6K79_07370</name>
</gene>
<dbReference type="EMBL" id="VBOZ01000018">
    <property type="protein sequence ID" value="TMQ64590.1"/>
    <property type="molecule type" value="Genomic_DNA"/>
</dbReference>
<dbReference type="HAMAP" id="MF_00422">
    <property type="entry name" value="SecE"/>
    <property type="match status" value="1"/>
</dbReference>
<dbReference type="AlphaFoldDB" id="A0A538TLU9"/>
<evidence type="ECO:0000256" key="2">
    <source>
        <dbReference type="ARBA" id="ARBA00022448"/>
    </source>
</evidence>
<keyword evidence="4 9" id="KW-0812">Transmembrane</keyword>
<keyword evidence="8 9" id="KW-0472">Membrane</keyword>
<dbReference type="PANTHER" id="PTHR33910:SF1">
    <property type="entry name" value="PROTEIN TRANSLOCASE SUBUNIT SECE"/>
    <property type="match status" value="1"/>
</dbReference>
<keyword evidence="2 9" id="KW-0813">Transport</keyword>
<comment type="function">
    <text evidence="9">Essential subunit of the Sec protein translocation channel SecYEG. Clamps together the 2 halves of SecY. May contact the channel plug during translocation.</text>
</comment>
<keyword evidence="6 9" id="KW-1133">Transmembrane helix</keyword>
<accession>A0A538TLU9</accession>
<evidence type="ECO:0000256" key="5">
    <source>
        <dbReference type="ARBA" id="ARBA00022927"/>
    </source>
</evidence>
<reference evidence="10 11" key="1">
    <citation type="journal article" date="2019" name="Nat. Microbiol.">
        <title>Mediterranean grassland soil C-N compound turnover is dependent on rainfall and depth, and is mediated by genomically divergent microorganisms.</title>
        <authorList>
            <person name="Diamond S."/>
            <person name="Andeer P.F."/>
            <person name="Li Z."/>
            <person name="Crits-Christoph A."/>
            <person name="Burstein D."/>
            <person name="Anantharaman K."/>
            <person name="Lane K.R."/>
            <person name="Thomas B.C."/>
            <person name="Pan C."/>
            <person name="Northen T.R."/>
            <person name="Banfield J.F."/>
        </authorList>
    </citation>
    <scope>NUCLEOTIDE SEQUENCE [LARGE SCALE GENOMIC DNA]</scope>
    <source>
        <strain evidence="10">WS_9</strain>
    </source>
</reference>
<evidence type="ECO:0000313" key="10">
    <source>
        <dbReference type="EMBL" id="TMQ64590.1"/>
    </source>
</evidence>
<dbReference type="InterPro" id="IPR005807">
    <property type="entry name" value="SecE_bac"/>
</dbReference>
<comment type="subunit">
    <text evidence="9">Component of the Sec protein translocase complex. Heterotrimer consisting of SecY, SecE and SecG subunits. The heterotrimers can form oligomers, although 1 heterotrimer is thought to be able to translocate proteins. Interacts with the ribosome. Interacts with SecDF, and other proteins may be involved. Interacts with SecA.</text>
</comment>
<dbReference type="Gene3D" id="1.20.5.1030">
    <property type="entry name" value="Preprotein translocase secy subunit"/>
    <property type="match status" value="1"/>
</dbReference>
<comment type="similarity">
    <text evidence="9">Belongs to the SecE/SEC61-gamma family.</text>
</comment>
<sequence>MQSVSDYVKDVRVEMTKVSWPTAAELRESTMVVIVMVFLMAVFIGIVDRVLSFAFEALVRLVG</sequence>
<protein>
    <recommendedName>
        <fullName evidence="9">Protein translocase subunit SecE</fullName>
    </recommendedName>
</protein>
<organism evidence="10 11">
    <name type="scientific">Eiseniibacteriota bacterium</name>
    <dbReference type="NCBI Taxonomy" id="2212470"/>
    <lineage>
        <taxon>Bacteria</taxon>
        <taxon>Candidatus Eiseniibacteriota</taxon>
    </lineage>
</organism>
<evidence type="ECO:0000256" key="1">
    <source>
        <dbReference type="ARBA" id="ARBA00004370"/>
    </source>
</evidence>
<dbReference type="GO" id="GO:0043952">
    <property type="term" value="P:protein transport by the Sec complex"/>
    <property type="evidence" value="ECO:0007669"/>
    <property type="project" value="UniProtKB-UniRule"/>
</dbReference>
<evidence type="ECO:0000256" key="8">
    <source>
        <dbReference type="ARBA" id="ARBA00023136"/>
    </source>
</evidence>
<evidence type="ECO:0000256" key="4">
    <source>
        <dbReference type="ARBA" id="ARBA00022692"/>
    </source>
</evidence>
<dbReference type="GO" id="GO:0065002">
    <property type="term" value="P:intracellular protein transmembrane transport"/>
    <property type="evidence" value="ECO:0007669"/>
    <property type="project" value="UniProtKB-UniRule"/>
</dbReference>
<dbReference type="Proteomes" id="UP000317691">
    <property type="component" value="Unassembled WGS sequence"/>
</dbReference>
<dbReference type="Pfam" id="PF00584">
    <property type="entry name" value="SecE"/>
    <property type="match status" value="1"/>
</dbReference>
<evidence type="ECO:0000256" key="6">
    <source>
        <dbReference type="ARBA" id="ARBA00022989"/>
    </source>
</evidence>
<evidence type="ECO:0000313" key="11">
    <source>
        <dbReference type="Proteomes" id="UP000317691"/>
    </source>
</evidence>
<keyword evidence="5 9" id="KW-0653">Protein transport</keyword>
<name>A0A538TLU9_UNCEI</name>
<feature type="transmembrane region" description="Helical" evidence="9">
    <location>
        <begin position="30"/>
        <end position="51"/>
    </location>
</feature>
<dbReference type="GO" id="GO:0009306">
    <property type="term" value="P:protein secretion"/>
    <property type="evidence" value="ECO:0007669"/>
    <property type="project" value="UniProtKB-UniRule"/>
</dbReference>
<dbReference type="PROSITE" id="PS01067">
    <property type="entry name" value="SECE_SEC61G"/>
    <property type="match status" value="1"/>
</dbReference>
<dbReference type="GO" id="GO:0006605">
    <property type="term" value="P:protein targeting"/>
    <property type="evidence" value="ECO:0007669"/>
    <property type="project" value="UniProtKB-UniRule"/>
</dbReference>
<evidence type="ECO:0000256" key="7">
    <source>
        <dbReference type="ARBA" id="ARBA00023010"/>
    </source>
</evidence>
<keyword evidence="7 9" id="KW-0811">Translocation</keyword>
<comment type="caution">
    <text evidence="10">The sequence shown here is derived from an EMBL/GenBank/DDBJ whole genome shotgun (WGS) entry which is preliminary data.</text>
</comment>
<dbReference type="GO" id="GO:0005886">
    <property type="term" value="C:plasma membrane"/>
    <property type="evidence" value="ECO:0007669"/>
    <property type="project" value="UniProtKB-SubCell"/>
</dbReference>
<keyword evidence="3 9" id="KW-1003">Cell membrane</keyword>
<dbReference type="InterPro" id="IPR001901">
    <property type="entry name" value="Translocase_SecE/Sec61-g"/>
</dbReference>
<dbReference type="PANTHER" id="PTHR33910">
    <property type="entry name" value="PROTEIN TRANSLOCASE SUBUNIT SECE"/>
    <property type="match status" value="1"/>
</dbReference>
<proteinExistence type="inferred from homology"/>
<comment type="subcellular location">
    <subcellularLocation>
        <location evidence="9">Cell membrane</location>
        <topology evidence="9">Single-pass membrane protein</topology>
    </subcellularLocation>
    <subcellularLocation>
        <location evidence="1">Membrane</location>
    </subcellularLocation>
</comment>
<evidence type="ECO:0000256" key="3">
    <source>
        <dbReference type="ARBA" id="ARBA00022475"/>
    </source>
</evidence>
<dbReference type="NCBIfam" id="TIGR00964">
    <property type="entry name" value="secE_bact"/>
    <property type="match status" value="1"/>
</dbReference>
<evidence type="ECO:0000256" key="9">
    <source>
        <dbReference type="HAMAP-Rule" id="MF_00422"/>
    </source>
</evidence>
<dbReference type="InterPro" id="IPR038379">
    <property type="entry name" value="SecE_sf"/>
</dbReference>
<dbReference type="GO" id="GO:0008320">
    <property type="term" value="F:protein transmembrane transporter activity"/>
    <property type="evidence" value="ECO:0007669"/>
    <property type="project" value="UniProtKB-UniRule"/>
</dbReference>